<dbReference type="GO" id="GO:0046872">
    <property type="term" value="F:metal ion binding"/>
    <property type="evidence" value="ECO:0007669"/>
    <property type="project" value="UniProtKB-KW"/>
</dbReference>
<comment type="similarity">
    <text evidence="1 4">Belongs to the yippee family.</text>
</comment>
<dbReference type="STRING" id="61395.A0A1Y1W8B1"/>
<evidence type="ECO:0000259" key="5">
    <source>
        <dbReference type="PROSITE" id="PS51792"/>
    </source>
</evidence>
<dbReference type="PANTHER" id="PTHR13848">
    <property type="entry name" value="PROTEIN YIPPEE-LIKE CG15309-RELATED"/>
    <property type="match status" value="1"/>
</dbReference>
<keyword evidence="3" id="KW-0862">Zinc</keyword>
<accession>A0A1Y1W8B1</accession>
<dbReference type="Pfam" id="PF03226">
    <property type="entry name" value="Yippee-Mis18"/>
    <property type="match status" value="1"/>
</dbReference>
<keyword evidence="7" id="KW-1185">Reference proteome</keyword>
<evidence type="ECO:0000256" key="1">
    <source>
        <dbReference type="ARBA" id="ARBA00005613"/>
    </source>
</evidence>
<dbReference type="RefSeq" id="XP_040743468.1">
    <property type="nucleotide sequence ID" value="XM_040884648.1"/>
</dbReference>
<dbReference type="OrthoDB" id="6407410at2759"/>
<dbReference type="GeneID" id="63801296"/>
<dbReference type="EMBL" id="MCFD01000007">
    <property type="protein sequence ID" value="ORX69780.1"/>
    <property type="molecule type" value="Genomic_DNA"/>
</dbReference>
<feature type="domain" description="Yippee" evidence="5">
    <location>
        <begin position="13"/>
        <end position="110"/>
    </location>
</feature>
<name>A0A1Y1W8B1_9FUNG</name>
<dbReference type="InterPro" id="IPR004910">
    <property type="entry name" value="Yippee/Mis18/Cereblon"/>
</dbReference>
<dbReference type="AlphaFoldDB" id="A0A1Y1W8B1"/>
<dbReference type="InterPro" id="IPR039058">
    <property type="entry name" value="Yippee_fam"/>
</dbReference>
<gene>
    <name evidence="6" type="ORF">DL89DRAFT_223635</name>
</gene>
<dbReference type="Proteomes" id="UP000193922">
    <property type="component" value="Unassembled WGS sequence"/>
</dbReference>
<keyword evidence="2" id="KW-0479">Metal-binding</keyword>
<sequence length="115" mass="13370">MGYMYKVFLKGKGIYGCSHCGTHFVEKEKIRSKDYTGQHGRAILFDKLVNVVAGDEDERKMTTGVHVVQDITCMECEQYVGWTYVKAYSPDQKFKEGKFILERARIVDVARDWKY</sequence>
<protein>
    <recommendedName>
        <fullName evidence="4">Protein yippee-like</fullName>
    </recommendedName>
</protein>
<organism evidence="6 7">
    <name type="scientific">Linderina pennispora</name>
    <dbReference type="NCBI Taxonomy" id="61395"/>
    <lineage>
        <taxon>Eukaryota</taxon>
        <taxon>Fungi</taxon>
        <taxon>Fungi incertae sedis</taxon>
        <taxon>Zoopagomycota</taxon>
        <taxon>Kickxellomycotina</taxon>
        <taxon>Kickxellomycetes</taxon>
        <taxon>Kickxellales</taxon>
        <taxon>Kickxellaceae</taxon>
        <taxon>Linderina</taxon>
    </lineage>
</organism>
<comment type="caution">
    <text evidence="6">The sequence shown here is derived from an EMBL/GenBank/DDBJ whole genome shotgun (WGS) entry which is preliminary data.</text>
</comment>
<evidence type="ECO:0000313" key="6">
    <source>
        <dbReference type="EMBL" id="ORX69780.1"/>
    </source>
</evidence>
<evidence type="ECO:0000256" key="4">
    <source>
        <dbReference type="RuleBase" id="RU110713"/>
    </source>
</evidence>
<dbReference type="InterPro" id="IPR034751">
    <property type="entry name" value="Yippee"/>
</dbReference>
<evidence type="ECO:0000313" key="7">
    <source>
        <dbReference type="Proteomes" id="UP000193922"/>
    </source>
</evidence>
<dbReference type="PROSITE" id="PS51792">
    <property type="entry name" value="YIPPEE"/>
    <property type="match status" value="1"/>
</dbReference>
<reference evidence="6 7" key="1">
    <citation type="submission" date="2016-07" db="EMBL/GenBank/DDBJ databases">
        <title>Pervasive Adenine N6-methylation of Active Genes in Fungi.</title>
        <authorList>
            <consortium name="DOE Joint Genome Institute"/>
            <person name="Mondo S.J."/>
            <person name="Dannebaum R.O."/>
            <person name="Kuo R.C."/>
            <person name="Labutti K."/>
            <person name="Haridas S."/>
            <person name="Kuo A."/>
            <person name="Salamov A."/>
            <person name="Ahrendt S.R."/>
            <person name="Lipzen A."/>
            <person name="Sullivan W."/>
            <person name="Andreopoulos W.B."/>
            <person name="Clum A."/>
            <person name="Lindquist E."/>
            <person name="Daum C."/>
            <person name="Ramamoorthy G.K."/>
            <person name="Gryganskyi A."/>
            <person name="Culley D."/>
            <person name="Magnuson J.K."/>
            <person name="James T.Y."/>
            <person name="O'Malley M.A."/>
            <person name="Stajich J.E."/>
            <person name="Spatafora J.W."/>
            <person name="Visel A."/>
            <person name="Grigoriev I.V."/>
        </authorList>
    </citation>
    <scope>NUCLEOTIDE SEQUENCE [LARGE SCALE GENOMIC DNA]</scope>
    <source>
        <strain evidence="6 7">ATCC 12442</strain>
    </source>
</reference>
<proteinExistence type="inferred from homology"/>
<evidence type="ECO:0000256" key="3">
    <source>
        <dbReference type="ARBA" id="ARBA00022833"/>
    </source>
</evidence>
<evidence type="ECO:0000256" key="2">
    <source>
        <dbReference type="ARBA" id="ARBA00022723"/>
    </source>
</evidence>